<dbReference type="Pfam" id="PF07883">
    <property type="entry name" value="Cupin_2"/>
    <property type="match status" value="1"/>
</dbReference>
<keyword evidence="4" id="KW-1185">Reference proteome</keyword>
<dbReference type="PANTHER" id="PTHR46797:SF1">
    <property type="entry name" value="METHYLPHOSPHONATE SYNTHASE"/>
    <property type="match status" value="1"/>
</dbReference>
<dbReference type="PROSITE" id="PS50943">
    <property type="entry name" value="HTH_CROC1"/>
    <property type="match status" value="1"/>
</dbReference>
<evidence type="ECO:0000256" key="1">
    <source>
        <dbReference type="ARBA" id="ARBA00023125"/>
    </source>
</evidence>
<evidence type="ECO:0000313" key="4">
    <source>
        <dbReference type="Proteomes" id="UP001209713"/>
    </source>
</evidence>
<dbReference type="InterPro" id="IPR014710">
    <property type="entry name" value="RmlC-like_jellyroll"/>
</dbReference>
<dbReference type="CDD" id="cd00093">
    <property type="entry name" value="HTH_XRE"/>
    <property type="match status" value="1"/>
</dbReference>
<organism evidence="3 4">
    <name type="scientific">Marinomonas sargassi</name>
    <dbReference type="NCBI Taxonomy" id="2984494"/>
    <lineage>
        <taxon>Bacteria</taxon>
        <taxon>Pseudomonadati</taxon>
        <taxon>Pseudomonadota</taxon>
        <taxon>Gammaproteobacteria</taxon>
        <taxon>Oceanospirillales</taxon>
        <taxon>Oceanospirillaceae</taxon>
        <taxon>Marinomonas</taxon>
    </lineage>
</organism>
<dbReference type="PANTHER" id="PTHR46797">
    <property type="entry name" value="HTH-TYPE TRANSCRIPTIONAL REGULATOR"/>
    <property type="match status" value="1"/>
</dbReference>
<evidence type="ECO:0000313" key="3">
    <source>
        <dbReference type="EMBL" id="MCV2403520.1"/>
    </source>
</evidence>
<dbReference type="RefSeq" id="WP_263530899.1">
    <property type="nucleotide sequence ID" value="NZ_JAOVZB010000005.1"/>
</dbReference>
<reference evidence="3 4" key="1">
    <citation type="submission" date="2022-10" db="EMBL/GenBank/DDBJ databases">
        <title>Marinomonas transparenta sp. nov. and Marinomonas sargassi sp. nov., isolated from marine alga (Sargassum natans (L.) Gaillon).</title>
        <authorList>
            <person name="Wang Y."/>
        </authorList>
    </citation>
    <scope>NUCLEOTIDE SEQUENCE [LARGE SCALE GENOMIC DNA]</scope>
    <source>
        <strain evidence="3 4">C2222</strain>
    </source>
</reference>
<accession>A0ABT2YUS8</accession>
<dbReference type="Gene3D" id="1.10.260.40">
    <property type="entry name" value="lambda repressor-like DNA-binding domains"/>
    <property type="match status" value="1"/>
</dbReference>
<name>A0ABT2YUS8_9GAMM</name>
<protein>
    <submittedName>
        <fullName evidence="3">Helix-turn-helix domain-containing protein</fullName>
    </submittedName>
</protein>
<dbReference type="Proteomes" id="UP001209713">
    <property type="component" value="Unassembled WGS sequence"/>
</dbReference>
<dbReference type="Gene3D" id="2.60.120.10">
    <property type="entry name" value="Jelly Rolls"/>
    <property type="match status" value="1"/>
</dbReference>
<dbReference type="InterPro" id="IPR050807">
    <property type="entry name" value="TransReg_Diox_bact_type"/>
</dbReference>
<proteinExistence type="predicted"/>
<keyword evidence="1" id="KW-0238">DNA-binding</keyword>
<dbReference type="SMART" id="SM00530">
    <property type="entry name" value="HTH_XRE"/>
    <property type="match status" value="1"/>
</dbReference>
<dbReference type="InterPro" id="IPR013096">
    <property type="entry name" value="Cupin_2"/>
</dbReference>
<comment type="caution">
    <text evidence="3">The sequence shown here is derived from an EMBL/GenBank/DDBJ whole genome shotgun (WGS) entry which is preliminary data.</text>
</comment>
<dbReference type="CDD" id="cd02209">
    <property type="entry name" value="cupin_XRE_C"/>
    <property type="match status" value="1"/>
</dbReference>
<dbReference type="SUPFAM" id="SSF51182">
    <property type="entry name" value="RmlC-like cupins"/>
    <property type="match status" value="1"/>
</dbReference>
<gene>
    <name evidence="3" type="ORF">OFY17_11615</name>
</gene>
<dbReference type="InterPro" id="IPR011051">
    <property type="entry name" value="RmlC_Cupin_sf"/>
</dbReference>
<dbReference type="EMBL" id="JAOVZB010000005">
    <property type="protein sequence ID" value="MCV2403520.1"/>
    <property type="molecule type" value="Genomic_DNA"/>
</dbReference>
<sequence>MTQSTADPKKIISASLQRERLKKGYSLGKLAKVAGVSKSTLSQLEAGVGNPSIETLWSLSTALEIPFSVLLEQQKPIVQVLRKGEGTAVNSGQADYKAILLANCPASARRDLYLTLVQPDEIHHSQPHSKGTIEHVIIAQGRALVGLEEEPIELNPGDYICYPGDQAHVFRALEKNTMAVFVTEH</sequence>
<evidence type="ECO:0000259" key="2">
    <source>
        <dbReference type="PROSITE" id="PS50943"/>
    </source>
</evidence>
<dbReference type="Pfam" id="PF01381">
    <property type="entry name" value="HTH_3"/>
    <property type="match status" value="1"/>
</dbReference>
<feature type="domain" description="HTH cro/C1-type" evidence="2">
    <location>
        <begin position="16"/>
        <end position="70"/>
    </location>
</feature>
<dbReference type="SUPFAM" id="SSF47413">
    <property type="entry name" value="lambda repressor-like DNA-binding domains"/>
    <property type="match status" value="1"/>
</dbReference>
<dbReference type="InterPro" id="IPR001387">
    <property type="entry name" value="Cro/C1-type_HTH"/>
</dbReference>
<dbReference type="InterPro" id="IPR010982">
    <property type="entry name" value="Lambda_DNA-bd_dom_sf"/>
</dbReference>